<sequence length="88" mass="10070">MGFMLQGMYIKQCNLLPQVLHPCRGKCLWFCVCSNITSNTTLVQTNGPATKRLHSTTAIFNPRVGFQIVQNYNSHNPSRSRKLAIYFY</sequence>
<organism evidence="1 2">
    <name type="scientific">Xenopus laevis</name>
    <name type="common">African clawed frog</name>
    <dbReference type="NCBI Taxonomy" id="8355"/>
    <lineage>
        <taxon>Eukaryota</taxon>
        <taxon>Metazoa</taxon>
        <taxon>Chordata</taxon>
        <taxon>Craniata</taxon>
        <taxon>Vertebrata</taxon>
        <taxon>Euteleostomi</taxon>
        <taxon>Amphibia</taxon>
        <taxon>Batrachia</taxon>
        <taxon>Anura</taxon>
        <taxon>Pipoidea</taxon>
        <taxon>Pipidae</taxon>
        <taxon>Xenopodinae</taxon>
        <taxon>Xenopus</taxon>
        <taxon>Xenopus</taxon>
    </lineage>
</organism>
<evidence type="ECO:0000313" key="1">
    <source>
        <dbReference type="EMBL" id="OCT62374.1"/>
    </source>
</evidence>
<dbReference type="AlphaFoldDB" id="A0A974H2D4"/>
<gene>
    <name evidence="1" type="ORF">XELAEV_18043456mg</name>
</gene>
<dbReference type="Proteomes" id="UP000694892">
    <property type="component" value="Chromosome 9_10L"/>
</dbReference>
<reference evidence="2" key="1">
    <citation type="journal article" date="2016" name="Nature">
        <title>Genome evolution in the allotetraploid frog Xenopus laevis.</title>
        <authorList>
            <person name="Session A.M."/>
            <person name="Uno Y."/>
            <person name="Kwon T."/>
            <person name="Chapman J.A."/>
            <person name="Toyoda A."/>
            <person name="Takahashi S."/>
            <person name="Fukui A."/>
            <person name="Hikosaka A."/>
            <person name="Suzuki A."/>
            <person name="Kondo M."/>
            <person name="van Heeringen S.J."/>
            <person name="Quigley I."/>
            <person name="Heinz S."/>
            <person name="Ogino H."/>
            <person name="Ochi H."/>
            <person name="Hellsten U."/>
            <person name="Lyons J.B."/>
            <person name="Simakov O."/>
            <person name="Putnam N."/>
            <person name="Stites J."/>
            <person name="Kuroki Y."/>
            <person name="Tanaka T."/>
            <person name="Michiue T."/>
            <person name="Watanabe M."/>
            <person name="Bogdanovic O."/>
            <person name="Lister R."/>
            <person name="Georgiou G."/>
            <person name="Paranjpe S.S."/>
            <person name="van Kruijsbergen I."/>
            <person name="Shu S."/>
            <person name="Carlson J."/>
            <person name="Kinoshita T."/>
            <person name="Ohta Y."/>
            <person name="Mawaribuchi S."/>
            <person name="Jenkins J."/>
            <person name="Grimwood J."/>
            <person name="Schmutz J."/>
            <person name="Mitros T."/>
            <person name="Mozaffari S.V."/>
            <person name="Suzuki Y."/>
            <person name="Haramoto Y."/>
            <person name="Yamamoto T.S."/>
            <person name="Takagi C."/>
            <person name="Heald R."/>
            <person name="Miller K."/>
            <person name="Haudenschild C."/>
            <person name="Kitzman J."/>
            <person name="Nakayama T."/>
            <person name="Izutsu Y."/>
            <person name="Robert J."/>
            <person name="Fortriede J."/>
            <person name="Burns K."/>
            <person name="Lotay V."/>
            <person name="Karimi K."/>
            <person name="Yasuoka Y."/>
            <person name="Dichmann D.S."/>
            <person name="Flajnik M.F."/>
            <person name="Houston D.W."/>
            <person name="Shendure J."/>
            <person name="DuPasquier L."/>
            <person name="Vize P.D."/>
            <person name="Zorn A.M."/>
            <person name="Ito M."/>
            <person name="Marcotte E.M."/>
            <person name="Wallingford J.B."/>
            <person name="Ito Y."/>
            <person name="Asashima M."/>
            <person name="Ueno N."/>
            <person name="Matsuda Y."/>
            <person name="Veenstra G.J."/>
            <person name="Fujiyama A."/>
            <person name="Harland R.M."/>
            <person name="Taira M."/>
            <person name="Rokhsar D.S."/>
        </authorList>
    </citation>
    <scope>NUCLEOTIDE SEQUENCE [LARGE SCALE GENOMIC DNA]</scope>
    <source>
        <strain evidence="2">J</strain>
    </source>
</reference>
<accession>A0A974H2D4</accession>
<name>A0A974H2D4_XENLA</name>
<protein>
    <submittedName>
        <fullName evidence="1">Uncharacterized protein</fullName>
    </submittedName>
</protein>
<feature type="non-terminal residue" evidence="1">
    <location>
        <position position="88"/>
    </location>
</feature>
<evidence type="ECO:0000313" key="2">
    <source>
        <dbReference type="Proteomes" id="UP000694892"/>
    </source>
</evidence>
<dbReference type="EMBL" id="CM004482">
    <property type="protein sequence ID" value="OCT62374.1"/>
    <property type="molecule type" value="Genomic_DNA"/>
</dbReference>
<proteinExistence type="predicted"/>